<feature type="transmembrane region" description="Helical" evidence="5">
    <location>
        <begin position="382"/>
        <end position="403"/>
    </location>
</feature>
<dbReference type="Proteomes" id="UP000192582">
    <property type="component" value="Unassembled WGS sequence"/>
</dbReference>
<dbReference type="SUPFAM" id="SSF53448">
    <property type="entry name" value="Nucleotide-diphospho-sugar transferases"/>
    <property type="match status" value="1"/>
</dbReference>
<keyword evidence="3 7" id="KW-0808">Transferase</keyword>
<feature type="domain" description="Glycosyltransferase 2-like" evidence="6">
    <location>
        <begin position="45"/>
        <end position="194"/>
    </location>
</feature>
<reference evidence="7 8" key="1">
    <citation type="submission" date="2017-04" db="EMBL/GenBank/DDBJ databases">
        <authorList>
            <person name="Afonso C.L."/>
            <person name="Miller P.J."/>
            <person name="Scott M.A."/>
            <person name="Spackman E."/>
            <person name="Goraichik I."/>
            <person name="Dimitrov K.M."/>
            <person name="Suarez D.L."/>
            <person name="Swayne D.E."/>
        </authorList>
    </citation>
    <scope>NUCLEOTIDE SEQUENCE [LARGE SCALE GENOMIC DNA]</scope>
    <source>
        <strain evidence="7 8">KR-140</strain>
    </source>
</reference>
<comment type="similarity">
    <text evidence="1">Belongs to the glycosyltransferase 2 family.</text>
</comment>
<keyword evidence="5" id="KW-0472">Membrane</keyword>
<dbReference type="STRING" id="695939.SAMN00790413_02355"/>
<evidence type="ECO:0000259" key="6">
    <source>
        <dbReference type="Pfam" id="PF00535"/>
    </source>
</evidence>
<keyword evidence="5" id="KW-0812">Transmembrane</keyword>
<evidence type="ECO:0000256" key="3">
    <source>
        <dbReference type="ARBA" id="ARBA00022679"/>
    </source>
</evidence>
<evidence type="ECO:0000256" key="1">
    <source>
        <dbReference type="ARBA" id="ARBA00006739"/>
    </source>
</evidence>
<keyword evidence="8" id="KW-1185">Reference proteome</keyword>
<evidence type="ECO:0000313" key="8">
    <source>
        <dbReference type="Proteomes" id="UP000192582"/>
    </source>
</evidence>
<dbReference type="Gene3D" id="3.90.550.10">
    <property type="entry name" value="Spore Coat Polysaccharide Biosynthesis Protein SpsA, Chain A"/>
    <property type="match status" value="1"/>
</dbReference>
<gene>
    <name evidence="7" type="ORF">SAMN00790413_02355</name>
</gene>
<accession>A0A1W1VM05</accession>
<dbReference type="PANTHER" id="PTHR43630:SF1">
    <property type="entry name" value="POLY-BETA-1,6-N-ACETYL-D-GLUCOSAMINE SYNTHASE"/>
    <property type="match status" value="1"/>
</dbReference>
<dbReference type="OrthoDB" id="9766299at2"/>
<dbReference type="Pfam" id="PF00535">
    <property type="entry name" value="Glycos_transf_2"/>
    <property type="match status" value="1"/>
</dbReference>
<dbReference type="InterPro" id="IPR001173">
    <property type="entry name" value="Glyco_trans_2-like"/>
</dbReference>
<evidence type="ECO:0000256" key="2">
    <source>
        <dbReference type="ARBA" id="ARBA00022676"/>
    </source>
</evidence>
<proteinExistence type="inferred from homology"/>
<feature type="transmembrane region" description="Helical" evidence="5">
    <location>
        <begin position="314"/>
        <end position="332"/>
    </location>
</feature>
<keyword evidence="2" id="KW-0328">Glycosyltransferase</keyword>
<dbReference type="RefSeq" id="WP_084049636.1">
    <property type="nucleotide sequence ID" value="NZ_FWWU01000009.1"/>
</dbReference>
<keyword evidence="5" id="KW-1133">Transmembrane helix</keyword>
<sequence length="456" mass="50505">MKTLFSVLDLISLLLFVLYATQQVLSALQRRPKPPVAGEGARLTFLIPALNEAGVIGPTLDNLRRTVPGARLVVIDDASDDGTAEIVAELAARDPQVLLLRRHLPGARQNKSRAMKWAVEHLLTAGPLAGRDLTQEVLVVLDADGQIGPDFAPQVRGAFADPDVMAAQGWMRFRQTGAPGGWAGVWSRMLLFQQDLETFIVGRIQRLRALGHTVALTGNGQCMRASYVAAQLARGVDPWPDVLLEDFASALEVRLHDPRWKIALLTAKVTQQGMVASGPLIRQRARWTQGAMQCLPYLPRLWRSPAHPVTRVEFSYFILAPWLNMLLILSVLSQPVRRVLGEQGLAWPTWLGTVFTVLPLALQLNWALRYRAERGLSWWTVPYTLLSLPVYTAALLSSTFLAYRNHFTGRQGWYKSVRHDEPGGQELSPPEVSSIQPDPHLRAAPQRSRTVASSGD</sequence>
<organism evidence="7 8">
    <name type="scientific">Deinococcus hopiensis KR-140</name>
    <dbReference type="NCBI Taxonomy" id="695939"/>
    <lineage>
        <taxon>Bacteria</taxon>
        <taxon>Thermotogati</taxon>
        <taxon>Deinococcota</taxon>
        <taxon>Deinococci</taxon>
        <taxon>Deinococcales</taxon>
        <taxon>Deinococcaceae</taxon>
        <taxon>Deinococcus</taxon>
    </lineage>
</organism>
<evidence type="ECO:0000256" key="4">
    <source>
        <dbReference type="SAM" id="MobiDB-lite"/>
    </source>
</evidence>
<dbReference type="GO" id="GO:0016757">
    <property type="term" value="F:glycosyltransferase activity"/>
    <property type="evidence" value="ECO:0007669"/>
    <property type="project" value="UniProtKB-KW"/>
</dbReference>
<feature type="compositionally biased region" description="Polar residues" evidence="4">
    <location>
        <begin position="447"/>
        <end position="456"/>
    </location>
</feature>
<name>A0A1W1VM05_9DEIO</name>
<protein>
    <submittedName>
        <fullName evidence="7">Glycosyltransferase, catalytic subunit of cellulose synthase and poly-beta-1,6-N-acetylglucosamine synthase</fullName>
    </submittedName>
</protein>
<evidence type="ECO:0000256" key="5">
    <source>
        <dbReference type="SAM" id="Phobius"/>
    </source>
</evidence>
<dbReference type="AlphaFoldDB" id="A0A1W1VM05"/>
<feature type="transmembrane region" description="Helical" evidence="5">
    <location>
        <begin position="344"/>
        <end position="362"/>
    </location>
</feature>
<dbReference type="PANTHER" id="PTHR43630">
    <property type="entry name" value="POLY-BETA-1,6-N-ACETYL-D-GLUCOSAMINE SYNTHASE"/>
    <property type="match status" value="1"/>
</dbReference>
<feature type="region of interest" description="Disordered" evidence="4">
    <location>
        <begin position="418"/>
        <end position="456"/>
    </location>
</feature>
<dbReference type="InterPro" id="IPR029044">
    <property type="entry name" value="Nucleotide-diphossugar_trans"/>
</dbReference>
<evidence type="ECO:0000313" key="7">
    <source>
        <dbReference type="EMBL" id="SMB94358.1"/>
    </source>
</evidence>
<dbReference type="EMBL" id="FWWU01000009">
    <property type="protein sequence ID" value="SMB94358.1"/>
    <property type="molecule type" value="Genomic_DNA"/>
</dbReference>